<reference evidence="3" key="1">
    <citation type="journal article" date="2019" name="Int. J. Syst. Evol. Microbiol.">
        <title>The Global Catalogue of Microorganisms (GCM) 10K type strain sequencing project: providing services to taxonomists for standard genome sequencing and annotation.</title>
        <authorList>
            <consortium name="The Broad Institute Genomics Platform"/>
            <consortium name="The Broad Institute Genome Sequencing Center for Infectious Disease"/>
            <person name="Wu L."/>
            <person name="Ma J."/>
        </authorList>
    </citation>
    <scope>NUCLEOTIDE SEQUENCE [LARGE SCALE GENOMIC DNA]</scope>
    <source>
        <strain evidence="3">LMG 29247</strain>
    </source>
</reference>
<evidence type="ECO:0000256" key="1">
    <source>
        <dbReference type="SAM" id="SignalP"/>
    </source>
</evidence>
<feature type="chain" id="PRO_5046873134" description="Lipoprotein transmembrane" evidence="1">
    <location>
        <begin position="30"/>
        <end position="170"/>
    </location>
</feature>
<evidence type="ECO:0000313" key="3">
    <source>
        <dbReference type="Proteomes" id="UP001597304"/>
    </source>
</evidence>
<dbReference type="Proteomes" id="UP001597304">
    <property type="component" value="Unassembled WGS sequence"/>
</dbReference>
<evidence type="ECO:0008006" key="4">
    <source>
        <dbReference type="Google" id="ProtNLM"/>
    </source>
</evidence>
<organism evidence="2 3">
    <name type="scientific">Ottowia flava</name>
    <dbReference type="NCBI Taxonomy" id="2675430"/>
    <lineage>
        <taxon>Bacteria</taxon>
        <taxon>Pseudomonadati</taxon>
        <taxon>Pseudomonadota</taxon>
        <taxon>Betaproteobacteria</taxon>
        <taxon>Burkholderiales</taxon>
        <taxon>Comamonadaceae</taxon>
        <taxon>Ottowia</taxon>
    </lineage>
</organism>
<sequence>MAARGAVAGWLLRASLAAGVALLTGCANPDQITPGTPMADVVHTLGAPTGRYPLPGGGERLQYSRQPAGQQVFNVDLDAQGRVARVEQALNEGLFAQRIQPDRWSREDVLREYGPPAQTMGVHNFKGVIWVWRYADGPVWRLLYIDIDPGGVVRHYSVGDESLPDPPDPR</sequence>
<dbReference type="PROSITE" id="PS51257">
    <property type="entry name" value="PROKAR_LIPOPROTEIN"/>
    <property type="match status" value="1"/>
</dbReference>
<keyword evidence="1" id="KW-0732">Signal</keyword>
<protein>
    <recommendedName>
        <fullName evidence="4">Lipoprotein transmembrane</fullName>
    </recommendedName>
</protein>
<evidence type="ECO:0000313" key="2">
    <source>
        <dbReference type="EMBL" id="MFD1709418.1"/>
    </source>
</evidence>
<proteinExistence type="predicted"/>
<comment type="caution">
    <text evidence="2">The sequence shown here is derived from an EMBL/GenBank/DDBJ whole genome shotgun (WGS) entry which is preliminary data.</text>
</comment>
<dbReference type="RefSeq" id="WP_147912720.1">
    <property type="nucleotide sequence ID" value="NZ_JBHUEJ010000006.1"/>
</dbReference>
<keyword evidence="3" id="KW-1185">Reference proteome</keyword>
<feature type="signal peptide" evidence="1">
    <location>
        <begin position="1"/>
        <end position="29"/>
    </location>
</feature>
<gene>
    <name evidence="2" type="ORF">ACFSF0_02250</name>
</gene>
<name>A0ABW4KQC6_9BURK</name>
<accession>A0ABW4KQC6</accession>
<dbReference type="EMBL" id="JBHUEJ010000006">
    <property type="protein sequence ID" value="MFD1709418.1"/>
    <property type="molecule type" value="Genomic_DNA"/>
</dbReference>